<dbReference type="InterPro" id="IPR027417">
    <property type="entry name" value="P-loop_NTPase"/>
</dbReference>
<dbReference type="Pfam" id="PF20703">
    <property type="entry name" value="nSTAND1"/>
    <property type="match status" value="1"/>
</dbReference>
<evidence type="ECO:0000313" key="6">
    <source>
        <dbReference type="EMBL" id="MFI6503107.1"/>
    </source>
</evidence>
<name>A0ABW7Z4L3_9ACTN</name>
<comment type="caution">
    <text evidence="6">The sequence shown here is derived from an EMBL/GenBank/DDBJ whole genome shotgun (WGS) entry which is preliminary data.</text>
</comment>
<dbReference type="Gene3D" id="3.40.50.300">
    <property type="entry name" value="P-loop containing nucleotide triphosphate hydrolases"/>
    <property type="match status" value="1"/>
</dbReference>
<dbReference type="InterPro" id="IPR015943">
    <property type="entry name" value="WD40/YVTN_repeat-like_dom_sf"/>
</dbReference>
<dbReference type="EMBL" id="JBITGY010000011">
    <property type="protein sequence ID" value="MFI6503107.1"/>
    <property type="molecule type" value="Genomic_DNA"/>
</dbReference>
<dbReference type="SUPFAM" id="SSF50998">
    <property type="entry name" value="Quinoprotein alcohol dehydrogenase-like"/>
    <property type="match status" value="1"/>
</dbReference>
<dbReference type="SUPFAM" id="SSF82171">
    <property type="entry name" value="DPP6 N-terminal domain-like"/>
    <property type="match status" value="1"/>
</dbReference>
<keyword evidence="1 3" id="KW-0853">WD repeat</keyword>
<dbReference type="PROSITE" id="PS00678">
    <property type="entry name" value="WD_REPEATS_1"/>
    <property type="match status" value="2"/>
</dbReference>
<dbReference type="Pfam" id="PF00400">
    <property type="entry name" value="WD40"/>
    <property type="match status" value="4"/>
</dbReference>
<dbReference type="Proteomes" id="UP001612741">
    <property type="component" value="Unassembled WGS sequence"/>
</dbReference>
<evidence type="ECO:0000256" key="1">
    <source>
        <dbReference type="ARBA" id="ARBA00022574"/>
    </source>
</evidence>
<protein>
    <submittedName>
        <fullName evidence="6">NACHT and WD repeat domain-containing protein</fullName>
    </submittedName>
</protein>
<dbReference type="InterPro" id="IPR001680">
    <property type="entry name" value="WD40_rpt"/>
</dbReference>
<dbReference type="PROSITE" id="PS50294">
    <property type="entry name" value="WD_REPEATS_REGION"/>
    <property type="match status" value="2"/>
</dbReference>
<dbReference type="InterPro" id="IPR019775">
    <property type="entry name" value="WD40_repeat_CS"/>
</dbReference>
<feature type="repeat" description="WD" evidence="3">
    <location>
        <begin position="1024"/>
        <end position="1058"/>
    </location>
</feature>
<keyword evidence="4" id="KW-0472">Membrane</keyword>
<dbReference type="RefSeq" id="WP_397088900.1">
    <property type="nucleotide sequence ID" value="NZ_JBITGY010000011.1"/>
</dbReference>
<feature type="domain" description="Novel STAND NTPase 1" evidence="5">
    <location>
        <begin position="231"/>
        <end position="630"/>
    </location>
</feature>
<evidence type="ECO:0000256" key="4">
    <source>
        <dbReference type="SAM" id="Phobius"/>
    </source>
</evidence>
<dbReference type="InterPro" id="IPR049052">
    <property type="entry name" value="nSTAND1"/>
</dbReference>
<sequence length="1413" mass="150430">MDDDRRDRLRKAITGWVRRSAAAIGRMRPAAVVGFLSACAVTALIPTGVPPGAGLAEAAARQLSAFLGSMGGNFLAAYLMRHAESLDGEPEEFTAKLAEAVGRALEEDAELRAAVAELLRRADAAGAVVEAALDDAAAQLGPALMAVEREFAEFRFLLTGMRRALEQLGEDTAGIRYELHRLGVEQRAEHDRRRADSLRAARTQELLVNVTEWIGALTAAEPPGRPGGRVPYRGLLPYEEHQHGLFFGRARLTQELVEKLGERLEGVSIVIVSGPSGAGKTSLLRAGLRPALMRGALAVEGSSAWPVLVLRPTATPFDELAAALARVPGGPTAAALARELAAHPGQAHLAVRQALTLPGERRLIIVLDQFEELFTQAEIGEETRGAYITALHAIASGPALVVLGVRADHWGRCAAYPELTGAMQEGHFIVRPMTEPDLVLAIAGPAAATGLTVAPALVDTVLRDLRPSGGAEEFGAGALPLLSQALLCTWQAREGSRLTLRGYELSGGVTGAVRKSADDVYEALPEQDRDLARRCFTGLVTLAHGRPARRRVPRADLRALSPGRADAVLESFAAARLLILDEHTVEIAHDCLLTAWPRLRAWLQPDVARQALYDQFVEDAAQWSAHARHPSYLYREVRLTAVRDAARRWDAEPGRYPPLPREAQEFLHASQRSATRAARRRAIVTATLAGSLVLVLVAAVTAFVLYGRAARDQRAALAGRLEAQSEAVRGTDPDNSRLLAAAAYQVAPEKAAAWATVQAALLHPHVGVIPAGMTANALAVSPDGTQLAVAGFDKVLQIWRIGGPHPVLTRTIRLREWIRALAFCPDGKLLAVATEQSLALWGTRSYDRPAILATGVFSDVAFGTARQVAAVGDGRVLAWRLAERLATPVELPRQEKNTMRRVAFSPRGWLQAGGEGLGPLWRVPETGRVAVVHPPGPREEYRVDALAFGPDGDRLVMGATGPDQSGVLWAVDHPRAWRPYLLQPRTPPVTALAFDRAGRTLAGARADGGVGVWDLAARTQVAAFSTGSPQVKAVALAPDGHTLLTAGTDAGVRVWDLRAVRPRVQPGNRTPADDHLAGRGKIALVPGRRWPTVRLGYTASGGRLVTVTLDQQAQTSEPASLVTTTAFGSAAVQDELELDRHTGRLVAVEHVHGVPRRSWEVAGDGLLPHRGTVVLREGGTGGWRIWTMGGAAPVRGAWVPGGPGRAMLDPAGRLLAVGDADGLRLWDVSGAAARRLHTMPVTTGAVVFDLAFSPDGRTLIVTGPDAMVRVLDLARPSAPVLLAGHTSRTAGVAFSGDGRTFATGGLDDTVRLWDSATRRQLAVLTLPPDAQPVALAFSPGGRDLAVIAPVKAAPSAEGVVGPLDYPLLLVWDVAARTLRPAEALRRLCAGPGGKLTPAWRAEFLPGFESARVC</sequence>
<feature type="repeat" description="WD" evidence="3">
    <location>
        <begin position="982"/>
        <end position="1023"/>
    </location>
</feature>
<keyword evidence="4" id="KW-1133">Transmembrane helix</keyword>
<keyword evidence="4" id="KW-0812">Transmembrane</keyword>
<dbReference type="Gene3D" id="2.130.10.10">
    <property type="entry name" value="YVTN repeat-like/Quinoprotein amine dehydrogenase"/>
    <property type="match status" value="3"/>
</dbReference>
<feature type="repeat" description="WD" evidence="3">
    <location>
        <begin position="1282"/>
        <end position="1323"/>
    </location>
</feature>
<dbReference type="PROSITE" id="PS50082">
    <property type="entry name" value="WD_REPEATS_2"/>
    <property type="match status" value="3"/>
</dbReference>
<keyword evidence="2" id="KW-0677">Repeat</keyword>
<proteinExistence type="predicted"/>
<organism evidence="6 7">
    <name type="scientific">Nonomuraea typhae</name>
    <dbReference type="NCBI Taxonomy" id="2603600"/>
    <lineage>
        <taxon>Bacteria</taxon>
        <taxon>Bacillati</taxon>
        <taxon>Actinomycetota</taxon>
        <taxon>Actinomycetes</taxon>
        <taxon>Streptosporangiales</taxon>
        <taxon>Streptosporangiaceae</taxon>
        <taxon>Nonomuraea</taxon>
    </lineage>
</organism>
<keyword evidence="7" id="KW-1185">Reference proteome</keyword>
<dbReference type="SUPFAM" id="SSF52540">
    <property type="entry name" value="P-loop containing nucleoside triphosphate hydrolases"/>
    <property type="match status" value="1"/>
</dbReference>
<evidence type="ECO:0000259" key="5">
    <source>
        <dbReference type="Pfam" id="PF20703"/>
    </source>
</evidence>
<dbReference type="SMART" id="SM00320">
    <property type="entry name" value="WD40"/>
    <property type="match status" value="7"/>
</dbReference>
<evidence type="ECO:0000256" key="2">
    <source>
        <dbReference type="ARBA" id="ARBA00022737"/>
    </source>
</evidence>
<accession>A0ABW7Z4L3</accession>
<evidence type="ECO:0000313" key="7">
    <source>
        <dbReference type="Proteomes" id="UP001612741"/>
    </source>
</evidence>
<feature type="transmembrane region" description="Helical" evidence="4">
    <location>
        <begin position="682"/>
        <end position="706"/>
    </location>
</feature>
<gene>
    <name evidence="6" type="ORF">ACIBG2_37395</name>
</gene>
<dbReference type="PANTHER" id="PTHR19879">
    <property type="entry name" value="TRANSCRIPTION INITIATION FACTOR TFIID"/>
    <property type="match status" value="1"/>
</dbReference>
<dbReference type="PANTHER" id="PTHR19879:SF9">
    <property type="entry name" value="TRANSCRIPTION INITIATION FACTOR TFIID SUBUNIT 5"/>
    <property type="match status" value="1"/>
</dbReference>
<dbReference type="InterPro" id="IPR011047">
    <property type="entry name" value="Quinoprotein_ADH-like_sf"/>
</dbReference>
<reference evidence="6 7" key="1">
    <citation type="submission" date="2024-10" db="EMBL/GenBank/DDBJ databases">
        <title>The Natural Products Discovery Center: Release of the First 8490 Sequenced Strains for Exploring Actinobacteria Biosynthetic Diversity.</title>
        <authorList>
            <person name="Kalkreuter E."/>
            <person name="Kautsar S.A."/>
            <person name="Yang D."/>
            <person name="Bader C.D."/>
            <person name="Teijaro C.N."/>
            <person name="Fluegel L."/>
            <person name="Davis C.M."/>
            <person name="Simpson J.R."/>
            <person name="Lauterbach L."/>
            <person name="Steele A.D."/>
            <person name="Gui C."/>
            <person name="Meng S."/>
            <person name="Li G."/>
            <person name="Viehrig K."/>
            <person name="Ye F."/>
            <person name="Su P."/>
            <person name="Kiefer A.F."/>
            <person name="Nichols A."/>
            <person name="Cepeda A.J."/>
            <person name="Yan W."/>
            <person name="Fan B."/>
            <person name="Jiang Y."/>
            <person name="Adhikari A."/>
            <person name="Zheng C.-J."/>
            <person name="Schuster L."/>
            <person name="Cowan T.M."/>
            <person name="Smanski M.J."/>
            <person name="Chevrette M.G."/>
            <person name="De Carvalho L.P.S."/>
            <person name="Shen B."/>
        </authorList>
    </citation>
    <scope>NUCLEOTIDE SEQUENCE [LARGE SCALE GENOMIC DNA]</scope>
    <source>
        <strain evidence="6 7">NPDC050545</strain>
    </source>
</reference>
<evidence type="ECO:0000256" key="3">
    <source>
        <dbReference type="PROSITE-ProRule" id="PRU00221"/>
    </source>
</evidence>